<evidence type="ECO:0000256" key="1">
    <source>
        <dbReference type="SAM" id="MobiDB-lite"/>
    </source>
</evidence>
<name>A0ABQ9IEF0_9NEOP</name>
<accession>A0ABQ9IEF0</accession>
<sequence length="320" mass="35323">MRVIEVSKEHHYNVRAGETGDPRENPPTSGIVRHDSHMRKSGLDYSPAHLGEAGSILGGVAHELFHVGIVPDDAAGRWVFSGICRFPRPCIPYPLRVTIIASQDHDARLYSLMHKHVDVNCALAVCCHTGRRRLDQRSPGDDENGVDQWLKLYKHTCFDFQLVPTGGMDPPRPRSRSEGAIRATLTRTPSASSLLRARQWDEAARPRSRSEGAIRATLTRTPSASSLLRASKVPQLDDAMEMSTSLDNSTLHMVCAIPQMLGMYTSRDDKIDSKCVYTEVTFAIGSEFIRHALDDSAPIADSQRNKTGAAANEQTSVVRL</sequence>
<reference evidence="2 3" key="1">
    <citation type="submission" date="2023-02" db="EMBL/GenBank/DDBJ databases">
        <title>LHISI_Scaffold_Assembly.</title>
        <authorList>
            <person name="Stuart O.P."/>
            <person name="Cleave R."/>
            <person name="Magrath M.J.L."/>
            <person name="Mikheyev A.S."/>
        </authorList>
    </citation>
    <scope>NUCLEOTIDE SEQUENCE [LARGE SCALE GENOMIC DNA]</scope>
    <source>
        <strain evidence="2">Daus_M_001</strain>
        <tissue evidence="2">Leg muscle</tissue>
    </source>
</reference>
<proteinExistence type="predicted"/>
<evidence type="ECO:0000313" key="2">
    <source>
        <dbReference type="EMBL" id="KAJ8895040.1"/>
    </source>
</evidence>
<feature type="compositionally biased region" description="Basic and acidic residues" evidence="1">
    <location>
        <begin position="11"/>
        <end position="24"/>
    </location>
</feature>
<organism evidence="2 3">
    <name type="scientific">Dryococelus australis</name>
    <dbReference type="NCBI Taxonomy" id="614101"/>
    <lineage>
        <taxon>Eukaryota</taxon>
        <taxon>Metazoa</taxon>
        <taxon>Ecdysozoa</taxon>
        <taxon>Arthropoda</taxon>
        <taxon>Hexapoda</taxon>
        <taxon>Insecta</taxon>
        <taxon>Pterygota</taxon>
        <taxon>Neoptera</taxon>
        <taxon>Polyneoptera</taxon>
        <taxon>Phasmatodea</taxon>
        <taxon>Verophasmatodea</taxon>
        <taxon>Anareolatae</taxon>
        <taxon>Phasmatidae</taxon>
        <taxon>Eurycanthinae</taxon>
        <taxon>Dryococelus</taxon>
    </lineage>
</organism>
<comment type="caution">
    <text evidence="2">The sequence shown here is derived from an EMBL/GenBank/DDBJ whole genome shotgun (WGS) entry which is preliminary data.</text>
</comment>
<keyword evidence="3" id="KW-1185">Reference proteome</keyword>
<feature type="region of interest" description="Disordered" evidence="1">
    <location>
        <begin position="11"/>
        <end position="39"/>
    </location>
</feature>
<dbReference type="Proteomes" id="UP001159363">
    <property type="component" value="Chromosome 1"/>
</dbReference>
<gene>
    <name evidence="2" type="ORF">PR048_000364</name>
</gene>
<protein>
    <submittedName>
        <fullName evidence="2">Uncharacterized protein</fullName>
    </submittedName>
</protein>
<feature type="region of interest" description="Disordered" evidence="1">
    <location>
        <begin position="300"/>
        <end position="320"/>
    </location>
</feature>
<dbReference type="EMBL" id="JARBHB010000001">
    <property type="protein sequence ID" value="KAJ8895040.1"/>
    <property type="molecule type" value="Genomic_DNA"/>
</dbReference>
<evidence type="ECO:0000313" key="3">
    <source>
        <dbReference type="Proteomes" id="UP001159363"/>
    </source>
</evidence>